<dbReference type="EMBL" id="LAZR01036545">
    <property type="protein sequence ID" value="KKL24561.1"/>
    <property type="molecule type" value="Genomic_DNA"/>
</dbReference>
<proteinExistence type="predicted"/>
<dbReference type="AlphaFoldDB" id="A0A0F9E3R9"/>
<feature type="compositionally biased region" description="Basic and acidic residues" evidence="2">
    <location>
        <begin position="54"/>
        <end position="75"/>
    </location>
</feature>
<evidence type="ECO:0000256" key="2">
    <source>
        <dbReference type="SAM" id="MobiDB-lite"/>
    </source>
</evidence>
<feature type="coiled-coil region" evidence="1">
    <location>
        <begin position="183"/>
        <end position="210"/>
    </location>
</feature>
<keyword evidence="1" id="KW-0175">Coiled coil</keyword>
<protein>
    <submittedName>
        <fullName evidence="3">Uncharacterized protein</fullName>
    </submittedName>
</protein>
<feature type="region of interest" description="Disordered" evidence="2">
    <location>
        <begin position="47"/>
        <end position="90"/>
    </location>
</feature>
<organism evidence="3">
    <name type="scientific">marine sediment metagenome</name>
    <dbReference type="NCBI Taxonomy" id="412755"/>
    <lineage>
        <taxon>unclassified sequences</taxon>
        <taxon>metagenomes</taxon>
        <taxon>ecological metagenomes</taxon>
    </lineage>
</organism>
<evidence type="ECO:0000256" key="1">
    <source>
        <dbReference type="SAM" id="Coils"/>
    </source>
</evidence>
<evidence type="ECO:0000313" key="3">
    <source>
        <dbReference type="EMBL" id="KKL24561.1"/>
    </source>
</evidence>
<reference evidence="3" key="1">
    <citation type="journal article" date="2015" name="Nature">
        <title>Complex archaea that bridge the gap between prokaryotes and eukaryotes.</title>
        <authorList>
            <person name="Spang A."/>
            <person name="Saw J.H."/>
            <person name="Jorgensen S.L."/>
            <person name="Zaremba-Niedzwiedzka K."/>
            <person name="Martijn J."/>
            <person name="Lind A.E."/>
            <person name="van Eijk R."/>
            <person name="Schleper C."/>
            <person name="Guy L."/>
            <person name="Ettema T.J."/>
        </authorList>
    </citation>
    <scope>NUCLEOTIDE SEQUENCE</scope>
</reference>
<gene>
    <name evidence="3" type="ORF">LCGC14_2414100</name>
</gene>
<comment type="caution">
    <text evidence="3">The sequence shown here is derived from an EMBL/GenBank/DDBJ whole genome shotgun (WGS) entry which is preliminary data.</text>
</comment>
<accession>A0A0F9E3R9</accession>
<sequence length="215" mass="23570">MGIKVSAIFLMAVLIAGLSSFPSSISNSSTEFVDQTNSLNLINTAFADSNNGKGNDKEKGKPDDVGQGKDKEKKLAQNQVKDDDDDEEENEDYIQEFNSATVVHMSHTTKICHVPPGNPGNAHYITIGMPAVSAHRGHGDPIDDPGACAYNGLENILSKKEIKQAQKLTRLSENQSGKESMVLDRAYKLIEKLEQRITQLEQRLQTLLDKVESGE</sequence>
<name>A0A0F9E3R9_9ZZZZ</name>